<feature type="domain" description="ABC transporter" evidence="9">
    <location>
        <begin position="7"/>
        <end position="258"/>
    </location>
</feature>
<feature type="region of interest" description="Disordered" evidence="8">
    <location>
        <begin position="350"/>
        <end position="384"/>
    </location>
</feature>
<keyword evidence="6 10" id="KW-0067">ATP-binding</keyword>
<dbReference type="InterPro" id="IPR003439">
    <property type="entry name" value="ABC_transporter-like_ATP-bd"/>
</dbReference>
<dbReference type="InterPro" id="IPR013563">
    <property type="entry name" value="Oligopep_ABC_C"/>
</dbReference>
<dbReference type="STRING" id="336988.NT96_01545"/>
<dbReference type="InterPro" id="IPR050388">
    <property type="entry name" value="ABC_Ni/Peptide_Import"/>
</dbReference>
<dbReference type="GO" id="GO:0005886">
    <property type="term" value="C:plasma membrane"/>
    <property type="evidence" value="ECO:0007669"/>
    <property type="project" value="UniProtKB-SubCell"/>
</dbReference>
<dbReference type="SUPFAM" id="SSF52540">
    <property type="entry name" value="P-loop containing nucleoside triphosphate hydrolases"/>
    <property type="match status" value="1"/>
</dbReference>
<dbReference type="GO" id="GO:0016887">
    <property type="term" value="F:ATP hydrolysis activity"/>
    <property type="evidence" value="ECO:0007669"/>
    <property type="project" value="InterPro"/>
</dbReference>
<sequence>MPEKPILQVKNLSVEFHTYAGTVRAIRDVSFDLYQGQTLAIVGESGSGKSVTTHTLMGLNAGNATISSGNIFYKGKDLLKFDEDEFEELRGGEIAMIFQDPMTSLDPTMKIGKQIMEVILLHDENADDKLAADRALKLMEQVGIPNASEHFNDYPHQWSGGMRQRAVIAIALAGNPGILIADEPTTALDVTIQAQILHLMKGIQSEIDSSIIFITHDLGVVAGMADKVAVMYAGKIVEYGTTQEIFYNPQHPYTWGLLDSMPTTDIETDELSSIPGTPPDLLDPPKGDAFAARNKYALDIDYEEEPPFFQVSDTHYAATWLLDKRAPKVTPPAAILKRWAKWKKIAGKDNFPKISKSGVPGRKKTAKETASPKSGAELARKDQA</sequence>
<evidence type="ECO:0000313" key="11">
    <source>
        <dbReference type="Proteomes" id="UP000004959"/>
    </source>
</evidence>
<keyword evidence="4" id="KW-1003">Cell membrane</keyword>
<evidence type="ECO:0000256" key="3">
    <source>
        <dbReference type="ARBA" id="ARBA00022448"/>
    </source>
</evidence>
<keyword evidence="7" id="KW-0472">Membrane</keyword>
<evidence type="ECO:0000256" key="1">
    <source>
        <dbReference type="ARBA" id="ARBA00004202"/>
    </source>
</evidence>
<name>G9WH90_9LACO</name>
<evidence type="ECO:0000256" key="6">
    <source>
        <dbReference type="ARBA" id="ARBA00022840"/>
    </source>
</evidence>
<comment type="caution">
    <text evidence="10">The sequence shown here is derived from an EMBL/GenBank/DDBJ whole genome shotgun (WGS) entry which is preliminary data.</text>
</comment>
<dbReference type="OrthoDB" id="9802264at2"/>
<dbReference type="GO" id="GO:0015833">
    <property type="term" value="P:peptide transport"/>
    <property type="evidence" value="ECO:0007669"/>
    <property type="project" value="InterPro"/>
</dbReference>
<evidence type="ECO:0000256" key="5">
    <source>
        <dbReference type="ARBA" id="ARBA00022741"/>
    </source>
</evidence>
<dbReference type="InterPro" id="IPR003593">
    <property type="entry name" value="AAA+_ATPase"/>
</dbReference>
<evidence type="ECO:0000313" key="10">
    <source>
        <dbReference type="EMBL" id="EHN59656.1"/>
    </source>
</evidence>
<keyword evidence="11" id="KW-1185">Reference proteome</keyword>
<dbReference type="SMART" id="SM00382">
    <property type="entry name" value="AAA"/>
    <property type="match status" value="1"/>
</dbReference>
<gene>
    <name evidence="10" type="ORF">OKIT_1579</name>
</gene>
<comment type="subcellular location">
    <subcellularLocation>
        <location evidence="1">Cell membrane</location>
        <topology evidence="1">Peripheral membrane protein</topology>
    </subcellularLocation>
</comment>
<evidence type="ECO:0000256" key="8">
    <source>
        <dbReference type="SAM" id="MobiDB-lite"/>
    </source>
</evidence>
<dbReference type="EMBL" id="AFVZ01000001">
    <property type="protein sequence ID" value="EHN59656.1"/>
    <property type="molecule type" value="Genomic_DNA"/>
</dbReference>
<comment type="similarity">
    <text evidence="2">Belongs to the ABC transporter superfamily.</text>
</comment>
<dbReference type="InterPro" id="IPR027417">
    <property type="entry name" value="P-loop_NTPase"/>
</dbReference>
<evidence type="ECO:0000259" key="9">
    <source>
        <dbReference type="PROSITE" id="PS50893"/>
    </source>
</evidence>
<dbReference type="HOGENOM" id="CLU_000604_1_23_9"/>
<evidence type="ECO:0000256" key="4">
    <source>
        <dbReference type="ARBA" id="ARBA00022475"/>
    </source>
</evidence>
<dbReference type="NCBIfam" id="TIGR01727">
    <property type="entry name" value="oligo_HPY"/>
    <property type="match status" value="1"/>
</dbReference>
<dbReference type="PANTHER" id="PTHR43297:SF2">
    <property type="entry name" value="DIPEPTIDE TRANSPORT ATP-BINDING PROTEIN DPPD"/>
    <property type="match status" value="1"/>
</dbReference>
<protein>
    <submittedName>
        <fullName evidence="10">OppD-like oligopeptide transport ATP-binding protein</fullName>
    </submittedName>
</protein>
<dbReference type="AlphaFoldDB" id="G9WH90"/>
<dbReference type="Pfam" id="PF08352">
    <property type="entry name" value="oligo_HPY"/>
    <property type="match status" value="1"/>
</dbReference>
<dbReference type="CDD" id="cd03257">
    <property type="entry name" value="ABC_NikE_OppD_transporters"/>
    <property type="match status" value="1"/>
</dbReference>
<dbReference type="PROSITE" id="PS50893">
    <property type="entry name" value="ABC_TRANSPORTER_2"/>
    <property type="match status" value="1"/>
</dbReference>
<dbReference type="FunFam" id="3.40.50.300:FF:000016">
    <property type="entry name" value="Oligopeptide ABC transporter ATP-binding component"/>
    <property type="match status" value="1"/>
</dbReference>
<dbReference type="RefSeq" id="WP_007746680.1">
    <property type="nucleotide sequence ID" value="NZ_CM001398.1"/>
</dbReference>
<accession>G9WH90</accession>
<proteinExistence type="inferred from homology"/>
<dbReference type="GO" id="GO:0005524">
    <property type="term" value="F:ATP binding"/>
    <property type="evidence" value="ECO:0007669"/>
    <property type="project" value="UniProtKB-KW"/>
</dbReference>
<reference evidence="10 11" key="1">
    <citation type="journal article" date="2012" name="PLoS ONE">
        <title>Functional divergence in the genus oenococcus as predicted by genome sequencing of the newly-described species, Oenococcus kitaharae.</title>
        <authorList>
            <person name="Borneman A.R."/>
            <person name="McCarthy J.M."/>
            <person name="Chambers P.J."/>
            <person name="Bartowsky E.J."/>
        </authorList>
    </citation>
    <scope>NUCLEOTIDE SEQUENCE [LARGE SCALE GENOMIC DNA]</scope>
    <source>
        <strain evidence="11">DSM17330</strain>
    </source>
</reference>
<keyword evidence="3" id="KW-0813">Transport</keyword>
<dbReference type="Proteomes" id="UP000004959">
    <property type="component" value="Chromosome"/>
</dbReference>
<organism evidence="10 11">
    <name type="scientific">Oenococcus kitaharae DSM 17330</name>
    <dbReference type="NCBI Taxonomy" id="1045004"/>
    <lineage>
        <taxon>Bacteria</taxon>
        <taxon>Bacillati</taxon>
        <taxon>Bacillota</taxon>
        <taxon>Bacilli</taxon>
        <taxon>Lactobacillales</taxon>
        <taxon>Lactobacillaceae</taxon>
        <taxon>Oenococcus</taxon>
    </lineage>
</organism>
<evidence type="ECO:0000256" key="7">
    <source>
        <dbReference type="ARBA" id="ARBA00023136"/>
    </source>
</evidence>
<dbReference type="PATRIC" id="fig|1045004.4.peg.1549"/>
<dbReference type="eggNOG" id="COG0444">
    <property type="taxonomic scope" value="Bacteria"/>
</dbReference>
<dbReference type="Pfam" id="PF00005">
    <property type="entry name" value="ABC_tran"/>
    <property type="match status" value="1"/>
</dbReference>
<keyword evidence="5" id="KW-0547">Nucleotide-binding</keyword>
<dbReference type="PANTHER" id="PTHR43297">
    <property type="entry name" value="OLIGOPEPTIDE TRANSPORT ATP-BINDING PROTEIN APPD"/>
    <property type="match status" value="1"/>
</dbReference>
<dbReference type="Gene3D" id="3.40.50.300">
    <property type="entry name" value="P-loop containing nucleotide triphosphate hydrolases"/>
    <property type="match status" value="1"/>
</dbReference>
<evidence type="ECO:0000256" key="2">
    <source>
        <dbReference type="ARBA" id="ARBA00005417"/>
    </source>
</evidence>